<feature type="region of interest" description="Disordered" evidence="1">
    <location>
        <begin position="1"/>
        <end position="67"/>
    </location>
</feature>
<accession>A0A4Z2FNQ3</accession>
<dbReference type="AlphaFoldDB" id="A0A4Z2FNQ3"/>
<comment type="caution">
    <text evidence="2">The sequence shown here is derived from an EMBL/GenBank/DDBJ whole genome shotgun (WGS) entry which is preliminary data.</text>
</comment>
<reference evidence="2 3" key="1">
    <citation type="submission" date="2019-03" db="EMBL/GenBank/DDBJ databases">
        <title>First draft genome of Liparis tanakae, snailfish: a comprehensive survey of snailfish specific genes.</title>
        <authorList>
            <person name="Kim W."/>
            <person name="Song I."/>
            <person name="Jeong J.-H."/>
            <person name="Kim D."/>
            <person name="Kim S."/>
            <person name="Ryu S."/>
            <person name="Song J.Y."/>
            <person name="Lee S.K."/>
        </authorList>
    </citation>
    <scope>NUCLEOTIDE SEQUENCE [LARGE SCALE GENOMIC DNA]</scope>
    <source>
        <tissue evidence="2">Muscle</tissue>
    </source>
</reference>
<dbReference type="EMBL" id="SRLO01001006">
    <property type="protein sequence ID" value="TNN42866.1"/>
    <property type="molecule type" value="Genomic_DNA"/>
</dbReference>
<evidence type="ECO:0000313" key="2">
    <source>
        <dbReference type="EMBL" id="TNN42866.1"/>
    </source>
</evidence>
<keyword evidence="3" id="KW-1185">Reference proteome</keyword>
<feature type="compositionally biased region" description="Basic and acidic residues" evidence="1">
    <location>
        <begin position="24"/>
        <end position="36"/>
    </location>
</feature>
<gene>
    <name evidence="2" type="ORF">EYF80_046937</name>
</gene>
<dbReference type="Proteomes" id="UP000314294">
    <property type="component" value="Unassembled WGS sequence"/>
</dbReference>
<protein>
    <submittedName>
        <fullName evidence="2">Uncharacterized protein</fullName>
    </submittedName>
</protein>
<evidence type="ECO:0000256" key="1">
    <source>
        <dbReference type="SAM" id="MobiDB-lite"/>
    </source>
</evidence>
<evidence type="ECO:0000313" key="3">
    <source>
        <dbReference type="Proteomes" id="UP000314294"/>
    </source>
</evidence>
<feature type="compositionally biased region" description="Polar residues" evidence="1">
    <location>
        <begin position="1"/>
        <end position="11"/>
    </location>
</feature>
<sequence length="67" mass="7361">MHTEFGVNQTFPRGVTAQALGLGEPKDQKGHRHPDPTTHTPLGMRDPEGPGATRDQQDHHSQALLWA</sequence>
<proteinExistence type="predicted"/>
<name>A0A4Z2FNQ3_9TELE</name>
<organism evidence="2 3">
    <name type="scientific">Liparis tanakae</name>
    <name type="common">Tanaka's snailfish</name>
    <dbReference type="NCBI Taxonomy" id="230148"/>
    <lineage>
        <taxon>Eukaryota</taxon>
        <taxon>Metazoa</taxon>
        <taxon>Chordata</taxon>
        <taxon>Craniata</taxon>
        <taxon>Vertebrata</taxon>
        <taxon>Euteleostomi</taxon>
        <taxon>Actinopterygii</taxon>
        <taxon>Neopterygii</taxon>
        <taxon>Teleostei</taxon>
        <taxon>Neoteleostei</taxon>
        <taxon>Acanthomorphata</taxon>
        <taxon>Eupercaria</taxon>
        <taxon>Perciformes</taxon>
        <taxon>Cottioidei</taxon>
        <taxon>Cottales</taxon>
        <taxon>Liparidae</taxon>
        <taxon>Liparis</taxon>
    </lineage>
</organism>